<sequence>MQNYPNYLFSPQLLDQCSEDRAMTSLEGFEAEVNDYLSGLSPKKRDKALIDTLRYKMIRQVLMNPKDTSISTAQFRFWVKKMFHFSSRAQDIIYHDYKPVATREEIYGILVSAHQEANHGGRDKTSAIVKGQYSWIPKELVARFVRCCPTCKVKRIGCSFSSPFEYDVYAPEIYPPVLSESVESTPSPDPYYYLENLPEPCGIFETHDYLQESSSYLDDMLATYKMSIRPESLNPNDILENIMRDWSQQQQQQENNLFLSNNKEP</sequence>
<comment type="caution">
    <text evidence="2">The sequence shown here is derived from an EMBL/GenBank/DDBJ whole genome shotgun (WGS) entry which is preliminary data.</text>
</comment>
<dbReference type="Pfam" id="PF17921">
    <property type="entry name" value="Integrase_H2C2"/>
    <property type="match status" value="1"/>
</dbReference>
<name>A0A367KQC0_RHIST</name>
<feature type="domain" description="Integrase zinc-binding" evidence="1">
    <location>
        <begin position="106"/>
        <end position="153"/>
    </location>
</feature>
<evidence type="ECO:0000313" key="2">
    <source>
        <dbReference type="EMBL" id="RCI04347.1"/>
    </source>
</evidence>
<reference evidence="2 3" key="1">
    <citation type="journal article" date="2018" name="G3 (Bethesda)">
        <title>Phylogenetic and Phylogenomic Definition of Rhizopus Species.</title>
        <authorList>
            <person name="Gryganskyi A.P."/>
            <person name="Golan J."/>
            <person name="Dolatabadi S."/>
            <person name="Mondo S."/>
            <person name="Robb S."/>
            <person name="Idnurm A."/>
            <person name="Muszewska A."/>
            <person name="Steczkiewicz K."/>
            <person name="Masonjones S."/>
            <person name="Liao H.L."/>
            <person name="Gajdeczka M.T."/>
            <person name="Anike F."/>
            <person name="Vuek A."/>
            <person name="Anishchenko I.M."/>
            <person name="Voigt K."/>
            <person name="de Hoog G.S."/>
            <person name="Smith M.E."/>
            <person name="Heitman J."/>
            <person name="Vilgalys R."/>
            <person name="Stajich J.E."/>
        </authorList>
    </citation>
    <scope>NUCLEOTIDE SEQUENCE [LARGE SCALE GENOMIC DNA]</scope>
    <source>
        <strain evidence="2 3">LSU 92-RS-03</strain>
    </source>
</reference>
<protein>
    <recommendedName>
        <fullName evidence="1">Integrase zinc-binding domain-containing protein</fullName>
    </recommendedName>
</protein>
<proteinExistence type="predicted"/>
<gene>
    <name evidence="2" type="ORF">CU098_012058</name>
</gene>
<dbReference type="Proteomes" id="UP000253551">
    <property type="component" value="Unassembled WGS sequence"/>
</dbReference>
<dbReference type="OrthoDB" id="2499658at2759"/>
<dbReference type="STRING" id="4846.A0A367KQC0"/>
<dbReference type="InterPro" id="IPR041588">
    <property type="entry name" value="Integrase_H2C2"/>
</dbReference>
<dbReference type="EMBL" id="PJQM01000710">
    <property type="protein sequence ID" value="RCI04347.1"/>
    <property type="molecule type" value="Genomic_DNA"/>
</dbReference>
<dbReference type="Gene3D" id="1.10.340.70">
    <property type="match status" value="1"/>
</dbReference>
<keyword evidence="3" id="KW-1185">Reference proteome</keyword>
<accession>A0A367KQC0</accession>
<dbReference type="AlphaFoldDB" id="A0A367KQC0"/>
<organism evidence="2 3">
    <name type="scientific">Rhizopus stolonifer</name>
    <name type="common">Rhizopus nigricans</name>
    <dbReference type="NCBI Taxonomy" id="4846"/>
    <lineage>
        <taxon>Eukaryota</taxon>
        <taxon>Fungi</taxon>
        <taxon>Fungi incertae sedis</taxon>
        <taxon>Mucoromycota</taxon>
        <taxon>Mucoromycotina</taxon>
        <taxon>Mucoromycetes</taxon>
        <taxon>Mucorales</taxon>
        <taxon>Mucorineae</taxon>
        <taxon>Rhizopodaceae</taxon>
        <taxon>Rhizopus</taxon>
    </lineage>
</organism>
<evidence type="ECO:0000313" key="3">
    <source>
        <dbReference type="Proteomes" id="UP000253551"/>
    </source>
</evidence>
<evidence type="ECO:0000259" key="1">
    <source>
        <dbReference type="Pfam" id="PF17921"/>
    </source>
</evidence>